<reference evidence="1" key="1">
    <citation type="submission" date="2016-04" db="EMBL/GenBank/DDBJ databases">
        <authorList>
            <person name="Evans L.H."/>
            <person name="Alamgir A."/>
            <person name="Owens N."/>
            <person name="Weber N.D."/>
            <person name="Virtaneva K."/>
            <person name="Barbian K."/>
            <person name="Babar A."/>
            <person name="Rosenke K."/>
        </authorList>
    </citation>
    <scope>NUCLEOTIDE SEQUENCE</scope>
    <source>
        <strain evidence="1">92-2</strain>
    </source>
</reference>
<protein>
    <submittedName>
        <fullName evidence="1">Uncharacterized protein</fullName>
    </submittedName>
</protein>
<dbReference type="AlphaFoldDB" id="A0A212KAN7"/>
<dbReference type="EMBL" id="FLUP01000001">
    <property type="protein sequence ID" value="SBW08750.1"/>
    <property type="molecule type" value="Genomic_DNA"/>
</dbReference>
<name>A0A212KAN7_9BACT</name>
<evidence type="ECO:0000313" key="1">
    <source>
        <dbReference type="EMBL" id="SBW08750.1"/>
    </source>
</evidence>
<accession>A0A212KAN7</accession>
<organism evidence="1">
    <name type="scientific">uncultured Desulfovibrio sp</name>
    <dbReference type="NCBI Taxonomy" id="167968"/>
    <lineage>
        <taxon>Bacteria</taxon>
        <taxon>Pseudomonadati</taxon>
        <taxon>Thermodesulfobacteriota</taxon>
        <taxon>Desulfovibrionia</taxon>
        <taxon>Desulfovibrionales</taxon>
        <taxon>Desulfovibrionaceae</taxon>
        <taxon>Desulfovibrio</taxon>
        <taxon>environmental samples</taxon>
    </lineage>
</organism>
<gene>
    <name evidence="1" type="ORF">KM92DES2_12550</name>
</gene>
<proteinExistence type="predicted"/>
<sequence length="83" mass="9373">MCGQSIKGVLVQKIILHSSCLCKKELLNVKLKGKKELTKCFVMLALAFYMVYFSPQESFILTTEHFTLISFCITKGVTNEYGS</sequence>